<proteinExistence type="inferred from homology"/>
<sequence>MTQYNNFSKTTTQDLNTLHKVIRITNLNNLTYDQAKISTEYGAFLPVLNKGDMVRCEFVGIGEEIDDTHYAIVWKAPANNETITVIPVTSTELENRQYQFSIGLVENFITVRGSTVIKPTYVYLNKMQEVSRKRITPWTYENTSGGSEIIKLNKEQIDRINDAIKVFYLDFNYLEKAILENGLQLPIKYPEYILDNAFRPIYHYILDNSDRKEFKANFMFQNGFTGEIKMFYPGDTSSVRGLCKYIRYDYKRGKFRERIIKALFSGDKNRVLEAKTIINQLYSEFLAKKGTC</sequence>
<evidence type="ECO:0000256" key="2">
    <source>
        <dbReference type="ARBA" id="ARBA00022649"/>
    </source>
</evidence>
<dbReference type="Proteomes" id="UP000632377">
    <property type="component" value="Unassembled WGS sequence"/>
</dbReference>
<dbReference type="EMBL" id="JAESWC010000017">
    <property type="protein sequence ID" value="MBL4937734.1"/>
    <property type="molecule type" value="Genomic_DNA"/>
</dbReference>
<evidence type="ECO:0000313" key="4">
    <source>
        <dbReference type="Proteomes" id="UP000632377"/>
    </source>
</evidence>
<dbReference type="InterPro" id="IPR003477">
    <property type="entry name" value="PemK-like"/>
</dbReference>
<comment type="caution">
    <text evidence="3">The sequence shown here is derived from an EMBL/GenBank/DDBJ whole genome shotgun (WGS) entry which is preliminary data.</text>
</comment>
<keyword evidence="4" id="KW-1185">Reference proteome</keyword>
<comment type="similarity">
    <text evidence="1">Belongs to the PemK/MazF family.</text>
</comment>
<keyword evidence="2" id="KW-1277">Toxin-antitoxin system</keyword>
<reference evidence="3 4" key="1">
    <citation type="submission" date="2021-01" db="EMBL/GenBank/DDBJ databases">
        <title>Genome public.</title>
        <authorList>
            <person name="Liu C."/>
            <person name="Sun Q."/>
        </authorList>
    </citation>
    <scope>NUCLEOTIDE SEQUENCE [LARGE SCALE GENOMIC DNA]</scope>
    <source>
        <strain evidence="3 4">YIM B02515</strain>
    </source>
</reference>
<dbReference type="RefSeq" id="WP_202750483.1">
    <property type="nucleotide sequence ID" value="NZ_JAESWC010000017.1"/>
</dbReference>
<name>A0ABS1TED6_9CLOT</name>
<gene>
    <name evidence="3" type="ORF">JK636_18680</name>
</gene>
<evidence type="ECO:0000256" key="1">
    <source>
        <dbReference type="ARBA" id="ARBA00007521"/>
    </source>
</evidence>
<accession>A0ABS1TED6</accession>
<dbReference type="Pfam" id="PF02452">
    <property type="entry name" value="PemK_toxin"/>
    <property type="match status" value="1"/>
</dbReference>
<protein>
    <submittedName>
        <fullName evidence="3">Type II toxin-antitoxin system PemK/MazF family toxin</fullName>
    </submittedName>
</protein>
<dbReference type="InterPro" id="IPR011067">
    <property type="entry name" value="Plasmid_toxin/cell-grow_inhib"/>
</dbReference>
<dbReference type="Gene3D" id="2.30.30.110">
    <property type="match status" value="1"/>
</dbReference>
<organism evidence="3 4">
    <name type="scientific">Clostridium rhizosphaerae</name>
    <dbReference type="NCBI Taxonomy" id="2803861"/>
    <lineage>
        <taxon>Bacteria</taxon>
        <taxon>Bacillati</taxon>
        <taxon>Bacillota</taxon>
        <taxon>Clostridia</taxon>
        <taxon>Eubacteriales</taxon>
        <taxon>Clostridiaceae</taxon>
        <taxon>Clostridium</taxon>
    </lineage>
</organism>
<evidence type="ECO:0000313" key="3">
    <source>
        <dbReference type="EMBL" id="MBL4937734.1"/>
    </source>
</evidence>